<dbReference type="Pfam" id="PF09994">
    <property type="entry name" value="T6SS_Tle1-like_cat"/>
    <property type="match status" value="1"/>
</dbReference>
<dbReference type="PANTHER" id="PTHR33840">
    <property type="match status" value="1"/>
</dbReference>
<organism evidence="3 4">
    <name type="scientific">Chromobacterium indicum</name>
    <dbReference type="NCBI Taxonomy" id="3110228"/>
    <lineage>
        <taxon>Bacteria</taxon>
        <taxon>Pseudomonadati</taxon>
        <taxon>Pseudomonadota</taxon>
        <taxon>Betaproteobacteria</taxon>
        <taxon>Neisseriales</taxon>
        <taxon>Chromobacteriaceae</taxon>
        <taxon>Chromobacterium</taxon>
    </lineage>
</organism>
<feature type="region of interest" description="Disordered" evidence="1">
    <location>
        <begin position="1"/>
        <end position="21"/>
    </location>
</feature>
<name>A0ABV0CIH2_9NEIS</name>
<accession>A0ABV0CIH2</accession>
<dbReference type="RefSeq" id="WP_346788381.1">
    <property type="nucleotide sequence ID" value="NZ_JAYFSJ010000006.1"/>
</dbReference>
<evidence type="ECO:0000256" key="1">
    <source>
        <dbReference type="SAM" id="MobiDB-lite"/>
    </source>
</evidence>
<reference evidence="3 4" key="1">
    <citation type="submission" date="2023-12" db="EMBL/GenBank/DDBJ databases">
        <title>Chromobacterium sp. strain TRC.1.1.SA producing antimicrobial pigment.</title>
        <authorList>
            <person name="Verma N."/>
            <person name="Choksket S."/>
            <person name="Pinnaka A.K."/>
            <person name="Korpole S."/>
        </authorList>
    </citation>
    <scope>NUCLEOTIDE SEQUENCE [LARGE SCALE GENOMIC DNA]</scope>
    <source>
        <strain evidence="3 4">TRC1.1.SA</strain>
    </source>
</reference>
<dbReference type="InterPro" id="IPR018712">
    <property type="entry name" value="Tle1-like_cat"/>
</dbReference>
<evidence type="ECO:0000259" key="2">
    <source>
        <dbReference type="Pfam" id="PF09994"/>
    </source>
</evidence>
<dbReference type="PANTHER" id="PTHR33840:SF1">
    <property type="entry name" value="TLE1 PHOSPHOLIPASE DOMAIN-CONTAINING PROTEIN"/>
    <property type="match status" value="1"/>
</dbReference>
<proteinExistence type="predicted"/>
<evidence type="ECO:0000313" key="4">
    <source>
        <dbReference type="Proteomes" id="UP001405405"/>
    </source>
</evidence>
<dbReference type="Proteomes" id="UP001405405">
    <property type="component" value="Unassembled WGS sequence"/>
</dbReference>
<gene>
    <name evidence="3" type="ORF">VA599_09455</name>
</gene>
<protein>
    <submittedName>
        <fullName evidence="3">DUF2235 domain-containing protein</fullName>
    </submittedName>
</protein>
<feature type="region of interest" description="Disordered" evidence="1">
    <location>
        <begin position="449"/>
        <end position="470"/>
    </location>
</feature>
<evidence type="ECO:0000313" key="3">
    <source>
        <dbReference type="EMBL" id="MEN7430976.1"/>
    </source>
</evidence>
<keyword evidence="4" id="KW-1185">Reference proteome</keyword>
<feature type="compositionally biased region" description="Basic and acidic residues" evidence="1">
    <location>
        <begin position="456"/>
        <end position="470"/>
    </location>
</feature>
<sequence>MSVQNASCPAPEKESTAQKAARFQTKAELGNNANKKIEPSCKTNIWSSFFFDGTNNNRDRDLVEAEKSGKPRYRCDHSNIVSIYDTAIDDPKIHHHTHYMQGVGTIFKDIGENEPLDSGLSMAAGGQARLSYAYYQLCNDISASFNGKLIFTASDLKKELRVSKDRNPNPRFPDLSSLDAVQKKLALNIGNNKNTPKIEIINIAVFGFSRGAALARVFCRWLELSCKRQGDIWLFAGCVPIRLYFLGIFDTVASVGMAHSTPGIGRSPGRSANGVVDGQNSWATPDMLKVTSFTKQCRHYVASHEVRYSFPLTSIRHEDGSMPLNAVEVVYPGSHSDVGGGYGPGDQGKAVGHRRKLLSQIALLNMYNDARAAGVPLRSLSALKRDPAAQDFEIDPLLIKRFNAYMAWASAGGRIVEDALYAHLKKYWHWRIATSAQFMQQDCIQQLSKGSTLRSSRSDKQDLEDMRASEKDWQGDLSRARIVQSDVNEAAELLRLQSEEAKKPVPKDVHDFFDQHLHDSHASFYMIGPTTAWQRQQRIADARYKSKSVIYNPATGLTPKKLSPFEQKLVKCAPGDSSDPNKIDSSNYPVVTDSDYSDLVKGDGGPGRFASVMTNTRREVGGHAHQRATFVGSDERYAKTTSAIDFLARDTLKARQDQLAYDYKEQVRMRNLAFENQKAILKGQGLPTDKLEQVHKQDMFQLGVKFRDQLQSL</sequence>
<comment type="caution">
    <text evidence="3">The sequence shown here is derived from an EMBL/GenBank/DDBJ whole genome shotgun (WGS) entry which is preliminary data.</text>
</comment>
<feature type="domain" description="T6SS Phospholipase effector Tle1-like catalytic" evidence="2">
    <location>
        <begin position="241"/>
        <end position="367"/>
    </location>
</feature>
<dbReference type="EMBL" id="JAYFSJ010000006">
    <property type="protein sequence ID" value="MEN7430976.1"/>
    <property type="molecule type" value="Genomic_DNA"/>
</dbReference>